<comment type="pathway">
    <text evidence="1">Cell wall biogenesis; cell wall polysaccharide biosynthesis.</text>
</comment>
<dbReference type="EMBL" id="QHLY01000013">
    <property type="protein sequence ID" value="PXA65720.1"/>
    <property type="molecule type" value="Genomic_DNA"/>
</dbReference>
<evidence type="ECO:0000313" key="6">
    <source>
        <dbReference type="EMBL" id="PXA65720.1"/>
    </source>
</evidence>
<sequence length="307" mass="33012">MAQKTPVAVAVIVVTFNSHGHVDGFADSLRQSQVDGPLRLVVVDNASTDGTLGRFREAIPDLNGIPTTLVDTGRNAGYAAGMNAGIAVAAESDYVLLLNPDIRLEPSTIRNLLHEARASGAGIVVPRLRDADGSLRLSMRREPSVLRAWGEALLGGRLAGRYPRLGEMETRRVLYDGIAEPDWATGAAMLISRACCSAVGRWDESFFLYSEETDFALRARDAGFPLRFTPAAEAVHFEGDSHQSRALYSLLVRNRVKLYRSRHSGASTLLFRAGVFVGVALRAADPTRRAAALALLGRTSLVAGPTS</sequence>
<evidence type="ECO:0000256" key="2">
    <source>
        <dbReference type="ARBA" id="ARBA00006739"/>
    </source>
</evidence>
<gene>
    <name evidence="6" type="ORF">CTB96_19825</name>
</gene>
<evidence type="ECO:0000256" key="4">
    <source>
        <dbReference type="ARBA" id="ARBA00022679"/>
    </source>
</evidence>
<name>A0A317ZLF8_9MICO</name>
<dbReference type="InterPro" id="IPR001173">
    <property type="entry name" value="Glyco_trans_2-like"/>
</dbReference>
<keyword evidence="3" id="KW-0328">Glycosyltransferase</keyword>
<protein>
    <submittedName>
        <fullName evidence="6">Glycosyltransferase family 2 protein</fullName>
    </submittedName>
</protein>
<dbReference type="Pfam" id="PF00535">
    <property type="entry name" value="Glycos_transf_2"/>
    <property type="match status" value="1"/>
</dbReference>
<reference evidence="6 7" key="1">
    <citation type="submission" date="2018-05" db="EMBL/GenBank/DDBJ databases">
        <title>Genetic diversity of glacier-inhabiting Cryobacterium bacteria in China and description of Cryobacterium mengkeensis sp. nov. and Arthrobacter glacialis sp. nov.</title>
        <authorList>
            <person name="Liu Q."/>
            <person name="Xin Y.-H."/>
        </authorList>
    </citation>
    <scope>NUCLEOTIDE SEQUENCE [LARGE SCALE GENOMIC DNA]</scope>
    <source>
        <strain evidence="6 7">SK-1</strain>
    </source>
</reference>
<dbReference type="Gene3D" id="3.90.550.10">
    <property type="entry name" value="Spore Coat Polysaccharide Biosynthesis Protein SpsA, Chain A"/>
    <property type="match status" value="1"/>
</dbReference>
<dbReference type="GO" id="GO:0016757">
    <property type="term" value="F:glycosyltransferase activity"/>
    <property type="evidence" value="ECO:0007669"/>
    <property type="project" value="UniProtKB-KW"/>
</dbReference>
<dbReference type="PANTHER" id="PTHR43179:SF12">
    <property type="entry name" value="GALACTOFURANOSYLTRANSFERASE GLFT2"/>
    <property type="match status" value="1"/>
</dbReference>
<dbReference type="InterPro" id="IPR029044">
    <property type="entry name" value="Nucleotide-diphossugar_trans"/>
</dbReference>
<dbReference type="AlphaFoldDB" id="A0A317ZLF8"/>
<keyword evidence="4 6" id="KW-0808">Transferase</keyword>
<comment type="similarity">
    <text evidence="2">Belongs to the glycosyltransferase 2 family.</text>
</comment>
<dbReference type="RefSeq" id="WP_110128702.1">
    <property type="nucleotide sequence ID" value="NZ_QHLY01000013.1"/>
</dbReference>
<feature type="domain" description="Glycosyltransferase 2-like" evidence="5">
    <location>
        <begin position="11"/>
        <end position="143"/>
    </location>
</feature>
<proteinExistence type="inferred from homology"/>
<dbReference type="PANTHER" id="PTHR43179">
    <property type="entry name" value="RHAMNOSYLTRANSFERASE WBBL"/>
    <property type="match status" value="1"/>
</dbReference>
<evidence type="ECO:0000259" key="5">
    <source>
        <dbReference type="Pfam" id="PF00535"/>
    </source>
</evidence>
<dbReference type="CDD" id="cd04186">
    <property type="entry name" value="GT_2_like_c"/>
    <property type="match status" value="1"/>
</dbReference>
<organism evidence="6 7">
    <name type="scientific">Cryobacterium arcticum</name>
    <dbReference type="NCBI Taxonomy" id="670052"/>
    <lineage>
        <taxon>Bacteria</taxon>
        <taxon>Bacillati</taxon>
        <taxon>Actinomycetota</taxon>
        <taxon>Actinomycetes</taxon>
        <taxon>Micrococcales</taxon>
        <taxon>Microbacteriaceae</taxon>
        <taxon>Cryobacterium</taxon>
    </lineage>
</organism>
<dbReference type="OrthoDB" id="9771846at2"/>
<keyword evidence="7" id="KW-1185">Reference proteome</keyword>
<dbReference type="Proteomes" id="UP000246722">
    <property type="component" value="Unassembled WGS sequence"/>
</dbReference>
<comment type="caution">
    <text evidence="6">The sequence shown here is derived from an EMBL/GenBank/DDBJ whole genome shotgun (WGS) entry which is preliminary data.</text>
</comment>
<evidence type="ECO:0000313" key="7">
    <source>
        <dbReference type="Proteomes" id="UP000246722"/>
    </source>
</evidence>
<evidence type="ECO:0000256" key="1">
    <source>
        <dbReference type="ARBA" id="ARBA00004776"/>
    </source>
</evidence>
<dbReference type="SUPFAM" id="SSF53448">
    <property type="entry name" value="Nucleotide-diphospho-sugar transferases"/>
    <property type="match status" value="1"/>
</dbReference>
<evidence type="ECO:0000256" key="3">
    <source>
        <dbReference type="ARBA" id="ARBA00022676"/>
    </source>
</evidence>
<accession>A0A317ZLF8</accession>